<keyword evidence="2" id="KW-1015">Disulfide bond</keyword>
<evidence type="ECO:0000313" key="6">
    <source>
        <dbReference type="Proteomes" id="UP000004816"/>
    </source>
</evidence>
<dbReference type="GO" id="GO:0019433">
    <property type="term" value="P:triglyceride catabolic process"/>
    <property type="evidence" value="ECO:0007669"/>
    <property type="project" value="TreeGrafter"/>
</dbReference>
<evidence type="ECO:0000256" key="1">
    <source>
        <dbReference type="PIRSR" id="PIRSR637460-1"/>
    </source>
</evidence>
<comment type="caution">
    <text evidence="5">The sequence shown here is derived from an EMBL/GenBank/DDBJ whole genome shotgun (WGS) entry which is preliminary data.</text>
</comment>
<dbReference type="EMBL" id="ACZI02000003">
    <property type="protein sequence ID" value="EFV13803.1"/>
    <property type="molecule type" value="Genomic_DNA"/>
</dbReference>
<dbReference type="Gene3D" id="3.40.50.1110">
    <property type="entry name" value="SGNH hydrolase"/>
    <property type="match status" value="1"/>
</dbReference>
<keyword evidence="3" id="KW-0732">Signal</keyword>
<dbReference type="AlphaFoldDB" id="E5XPB2"/>
<dbReference type="RefSeq" id="WP_007468925.1">
    <property type="nucleotide sequence ID" value="NZ_KI391954.1"/>
</dbReference>
<dbReference type="GO" id="GO:0004806">
    <property type="term" value="F:triacylglycerol lipase activity"/>
    <property type="evidence" value="ECO:0007669"/>
    <property type="project" value="TreeGrafter"/>
</dbReference>
<evidence type="ECO:0000259" key="4">
    <source>
        <dbReference type="Pfam" id="PF13472"/>
    </source>
</evidence>
<dbReference type="PANTHER" id="PTHR37981">
    <property type="entry name" value="LIPASE 2"/>
    <property type="match status" value="1"/>
</dbReference>
<name>E5XPB2_SEGRC</name>
<feature type="disulfide bond" evidence="2">
    <location>
        <begin position="142"/>
        <end position="155"/>
    </location>
</feature>
<feature type="chain" id="PRO_5003202864" description="SGNH hydrolase-type esterase domain-containing protein" evidence="3">
    <location>
        <begin position="29"/>
        <end position="301"/>
    </location>
</feature>
<gene>
    <name evidence="5" type="ORF">HMPREF9336_01334</name>
</gene>
<dbReference type="Pfam" id="PF13472">
    <property type="entry name" value="Lipase_GDSL_2"/>
    <property type="match status" value="1"/>
</dbReference>
<feature type="disulfide bond" evidence="2">
    <location>
        <begin position="213"/>
        <end position="262"/>
    </location>
</feature>
<organism evidence="5 6">
    <name type="scientific">Segniliparus rugosus (strain ATCC BAA-974 / DSM 45345 / CCUG 50838 / CIP 108380 / JCM 13579 / CDC 945)</name>
    <dbReference type="NCBI Taxonomy" id="679197"/>
    <lineage>
        <taxon>Bacteria</taxon>
        <taxon>Bacillati</taxon>
        <taxon>Actinomycetota</taxon>
        <taxon>Actinomycetes</taxon>
        <taxon>Mycobacteriales</taxon>
        <taxon>Segniliparaceae</taxon>
        <taxon>Segniliparus</taxon>
    </lineage>
</organism>
<dbReference type="InterPro" id="IPR013830">
    <property type="entry name" value="SGNH_hydro"/>
</dbReference>
<dbReference type="InterPro" id="IPR036514">
    <property type="entry name" value="SGNH_hydro_sf"/>
</dbReference>
<dbReference type="STRING" id="679197.HMPREF9336_01334"/>
<accession>E5XPB2</accession>
<dbReference type="eggNOG" id="COG2755">
    <property type="taxonomic scope" value="Bacteria"/>
</dbReference>
<protein>
    <recommendedName>
        <fullName evidence="4">SGNH hydrolase-type esterase domain-containing protein</fullName>
    </recommendedName>
</protein>
<sequence>MKTRERLSFGLALALFLPFPGFSGVAGAEPEKEPVRHYVAMGDSYVSKPGAKGLDPGGPNCARTDENYPAFVAEGLGLSPGNGFVDVSCAGAKTSALAGEQESALGVIVPPQLDAVDEDTDLVTMSFGPNDQDFMVKIVTTCLMIGLTDPDGASCRQQAAEEQPLLTDQGYAGVRDNIHRDLRGAVDAIKAKAPRSRVALVGYPQVFPVGKTCDATTPMTPRDMAWINEKIQGINATIQQVAKETGQIYVDTYGPSVGKGLCSAGPSWESGFLTTNWLESEPLHLTPLGAREIAKIVLSKV</sequence>
<dbReference type="OrthoDB" id="5503950at2"/>
<feature type="signal peptide" evidence="3">
    <location>
        <begin position="1"/>
        <end position="28"/>
    </location>
</feature>
<feature type="active site" description="Nucleophile" evidence="1">
    <location>
        <position position="44"/>
    </location>
</feature>
<feature type="domain" description="SGNH hydrolase-type esterase" evidence="4">
    <location>
        <begin position="40"/>
        <end position="291"/>
    </location>
</feature>
<dbReference type="InterPro" id="IPR037460">
    <property type="entry name" value="SEST-like"/>
</dbReference>
<dbReference type="Proteomes" id="UP000004816">
    <property type="component" value="Unassembled WGS sequence"/>
</dbReference>
<evidence type="ECO:0000256" key="3">
    <source>
        <dbReference type="SAM" id="SignalP"/>
    </source>
</evidence>
<evidence type="ECO:0000256" key="2">
    <source>
        <dbReference type="PIRSR" id="PIRSR637460-2"/>
    </source>
</evidence>
<feature type="active site" evidence="1">
    <location>
        <position position="284"/>
    </location>
</feature>
<feature type="disulfide bond" evidence="2">
    <location>
        <begin position="61"/>
        <end position="89"/>
    </location>
</feature>
<dbReference type="SUPFAM" id="SSF52266">
    <property type="entry name" value="SGNH hydrolase"/>
    <property type="match status" value="1"/>
</dbReference>
<proteinExistence type="predicted"/>
<dbReference type="HOGENOM" id="CLU_038449_4_1_11"/>
<dbReference type="PANTHER" id="PTHR37981:SF1">
    <property type="entry name" value="SGNH HYDROLASE-TYPE ESTERASE DOMAIN-CONTAINING PROTEIN"/>
    <property type="match status" value="1"/>
</dbReference>
<dbReference type="CDD" id="cd01823">
    <property type="entry name" value="SEST_like"/>
    <property type="match status" value="1"/>
</dbReference>
<reference evidence="5 6" key="1">
    <citation type="journal article" date="2011" name="Stand. Genomic Sci.">
        <title>High quality draft genome sequence of Segniliparus rugosus CDC 945(T)= (ATCC BAA-974(T)).</title>
        <authorList>
            <person name="Earl A.M."/>
            <person name="Desjardins C.A."/>
            <person name="Fitzgerald M.G."/>
            <person name="Arachchi H.M."/>
            <person name="Zeng Q."/>
            <person name="Mehta T."/>
            <person name="Griggs A."/>
            <person name="Birren B.W."/>
            <person name="Toney N.C."/>
            <person name="Carr J."/>
            <person name="Posey J."/>
            <person name="Butler W.R."/>
        </authorList>
    </citation>
    <scope>NUCLEOTIDE SEQUENCE [LARGE SCALE GENOMIC DNA]</scope>
    <source>
        <strain evidence="6">ATCC BAA-974 / DSM 45345 / CCUG 50838 / CIP 108380 / JCM 13579 / CDC 945</strain>
    </source>
</reference>
<keyword evidence="6" id="KW-1185">Reference proteome</keyword>
<evidence type="ECO:0000313" key="5">
    <source>
        <dbReference type="EMBL" id="EFV13803.1"/>
    </source>
</evidence>